<reference evidence="1 2" key="1">
    <citation type="journal article" date="2017" name="Curr. Biol.">
        <title>Genome architecture and evolution of a unichromosomal asexual nematode.</title>
        <authorList>
            <person name="Fradin H."/>
            <person name="Zegar C."/>
            <person name="Gutwein M."/>
            <person name="Lucas J."/>
            <person name="Kovtun M."/>
            <person name="Corcoran D."/>
            <person name="Baugh L.R."/>
            <person name="Kiontke K."/>
            <person name="Gunsalus K."/>
            <person name="Fitch D.H."/>
            <person name="Piano F."/>
        </authorList>
    </citation>
    <scope>NUCLEOTIDE SEQUENCE [LARGE SCALE GENOMIC DNA]</scope>
    <source>
        <strain evidence="1">PF1309</strain>
    </source>
</reference>
<organism evidence="1 2">
    <name type="scientific">Diploscapter pachys</name>
    <dbReference type="NCBI Taxonomy" id="2018661"/>
    <lineage>
        <taxon>Eukaryota</taxon>
        <taxon>Metazoa</taxon>
        <taxon>Ecdysozoa</taxon>
        <taxon>Nematoda</taxon>
        <taxon>Chromadorea</taxon>
        <taxon>Rhabditida</taxon>
        <taxon>Rhabditina</taxon>
        <taxon>Rhabditomorpha</taxon>
        <taxon>Rhabditoidea</taxon>
        <taxon>Rhabditidae</taxon>
        <taxon>Diploscapter</taxon>
    </lineage>
</organism>
<gene>
    <name evidence="1" type="ORF">WR25_12083</name>
</gene>
<name>A0A2A2K0M7_9BILA</name>
<comment type="caution">
    <text evidence="1">The sequence shown here is derived from an EMBL/GenBank/DDBJ whole genome shotgun (WGS) entry which is preliminary data.</text>
</comment>
<dbReference type="EMBL" id="LIAE01009946">
    <property type="protein sequence ID" value="PAV67349.1"/>
    <property type="molecule type" value="Genomic_DNA"/>
</dbReference>
<accession>A0A2A2K0M7</accession>
<dbReference type="AlphaFoldDB" id="A0A2A2K0M7"/>
<dbReference type="Proteomes" id="UP000218231">
    <property type="component" value="Unassembled WGS sequence"/>
</dbReference>
<protein>
    <submittedName>
        <fullName evidence="1">Uncharacterized protein</fullName>
    </submittedName>
</protein>
<evidence type="ECO:0000313" key="1">
    <source>
        <dbReference type="EMBL" id="PAV67349.1"/>
    </source>
</evidence>
<evidence type="ECO:0000313" key="2">
    <source>
        <dbReference type="Proteomes" id="UP000218231"/>
    </source>
</evidence>
<proteinExistence type="predicted"/>
<keyword evidence="2" id="KW-1185">Reference proteome</keyword>
<sequence length="122" mass="13501">MGRTVLLEGRRPKAAMRRRETGFSLSWLTWTRLRASADSERTGATAAVGQFEGMQLLEGQGREGRIGKLVKDVHFVARVLLSSSSTHILRDLSSVVRGDSLENELDVARGRAPSQARNRVLQ</sequence>